<keyword evidence="1" id="KW-0597">Phosphoprotein</keyword>
<dbReference type="InterPro" id="IPR011006">
    <property type="entry name" value="CheY-like_superfamily"/>
</dbReference>
<evidence type="ECO:0000313" key="3">
    <source>
        <dbReference type="EMBL" id="MDN5123864.1"/>
    </source>
</evidence>
<name>A0AAW7QBU4_9BACT</name>
<organism evidence="3 4">
    <name type="scientific">Aliarcobacter butzleri</name>
    <dbReference type="NCBI Taxonomy" id="28197"/>
    <lineage>
        <taxon>Bacteria</taxon>
        <taxon>Pseudomonadati</taxon>
        <taxon>Campylobacterota</taxon>
        <taxon>Epsilonproteobacteria</taxon>
        <taxon>Campylobacterales</taxon>
        <taxon>Arcobacteraceae</taxon>
        <taxon>Aliarcobacter</taxon>
    </lineage>
</organism>
<sequence>MKIILIEDNEHKRKKIKDFISNIDKSILIEEAYSYTSGLKKCLENAFDLLIIDMTMPTYDKSSSESGGRFRTYGGKEIIRQLKRKNKEIPFVVVSQYSKFSENNETLSLEEIAEQLNTISKEFYIDTVLYDTSSSNWKILLENILTREKIK</sequence>
<protein>
    <submittedName>
        <fullName evidence="3">Response regulator</fullName>
    </submittedName>
</protein>
<evidence type="ECO:0000313" key="4">
    <source>
        <dbReference type="Proteomes" id="UP001170364"/>
    </source>
</evidence>
<comment type="caution">
    <text evidence="3">The sequence shown here is derived from an EMBL/GenBank/DDBJ whole genome shotgun (WGS) entry which is preliminary data.</text>
</comment>
<dbReference type="Proteomes" id="UP001170364">
    <property type="component" value="Unassembled WGS sequence"/>
</dbReference>
<feature type="domain" description="Response regulatory" evidence="2">
    <location>
        <begin position="2"/>
        <end position="136"/>
    </location>
</feature>
<dbReference type="EMBL" id="JAQJJG010000008">
    <property type="protein sequence ID" value="MDN5123864.1"/>
    <property type="molecule type" value="Genomic_DNA"/>
</dbReference>
<feature type="modified residue" description="4-aspartylphosphate" evidence="1">
    <location>
        <position position="53"/>
    </location>
</feature>
<proteinExistence type="predicted"/>
<dbReference type="GO" id="GO:0000160">
    <property type="term" value="P:phosphorelay signal transduction system"/>
    <property type="evidence" value="ECO:0007669"/>
    <property type="project" value="InterPro"/>
</dbReference>
<dbReference type="AlphaFoldDB" id="A0AAW7QBU4"/>
<gene>
    <name evidence="3" type="ORF">PJV93_08075</name>
</gene>
<reference evidence="3" key="1">
    <citation type="journal article" date="2023" name="Microorganisms">
        <title>Genomic Characterization of Arcobacter butzleri Strains Isolated from Various Sources in Lithuania.</title>
        <authorList>
            <person name="Uljanovas D."/>
            <person name="Golz G."/>
            <person name="Fleischmann S."/>
            <person name="Kudirkiene E."/>
            <person name="Kasetiene N."/>
            <person name="Grineviciene A."/>
            <person name="Tamuleviciene E."/>
            <person name="Aksomaitiene J."/>
            <person name="Alter T."/>
            <person name="Malakauskas M."/>
        </authorList>
    </citation>
    <scope>NUCLEOTIDE SEQUENCE</scope>
    <source>
        <strain evidence="3">S41</strain>
    </source>
</reference>
<dbReference type="RefSeq" id="WP_301370707.1">
    <property type="nucleotide sequence ID" value="NZ_JAQJJF010000006.1"/>
</dbReference>
<accession>A0AAW7QBU4</accession>
<evidence type="ECO:0000259" key="2">
    <source>
        <dbReference type="PROSITE" id="PS50110"/>
    </source>
</evidence>
<dbReference type="CDD" id="cd00156">
    <property type="entry name" value="REC"/>
    <property type="match status" value="1"/>
</dbReference>
<dbReference type="InterPro" id="IPR001789">
    <property type="entry name" value="Sig_transdc_resp-reg_receiver"/>
</dbReference>
<dbReference type="Gene3D" id="3.40.50.2300">
    <property type="match status" value="1"/>
</dbReference>
<dbReference type="SUPFAM" id="SSF52172">
    <property type="entry name" value="CheY-like"/>
    <property type="match status" value="1"/>
</dbReference>
<dbReference type="Pfam" id="PF00072">
    <property type="entry name" value="Response_reg"/>
    <property type="match status" value="1"/>
</dbReference>
<reference evidence="3" key="2">
    <citation type="submission" date="2023-01" db="EMBL/GenBank/DDBJ databases">
        <authorList>
            <person name="Uljanovas D."/>
        </authorList>
    </citation>
    <scope>NUCLEOTIDE SEQUENCE</scope>
    <source>
        <strain evidence="3">S41</strain>
    </source>
</reference>
<evidence type="ECO:0000256" key="1">
    <source>
        <dbReference type="PROSITE-ProRule" id="PRU00169"/>
    </source>
</evidence>
<dbReference type="PROSITE" id="PS50110">
    <property type="entry name" value="RESPONSE_REGULATORY"/>
    <property type="match status" value="1"/>
</dbReference>